<evidence type="ECO:0000256" key="1">
    <source>
        <dbReference type="ARBA" id="ARBA00007447"/>
    </source>
</evidence>
<dbReference type="GO" id="GO:0006508">
    <property type="term" value="P:proteolysis"/>
    <property type="evidence" value="ECO:0007669"/>
    <property type="project" value="InterPro"/>
</dbReference>
<proteinExistence type="inferred from homology"/>
<dbReference type="AlphaFoldDB" id="J6EV49"/>
<dbReference type="EMBL" id="ALBS01000281">
    <property type="protein sequence ID" value="EJT46662.1"/>
    <property type="molecule type" value="Genomic_DNA"/>
</dbReference>
<protein>
    <recommendedName>
        <fullName evidence="4">Peptidase A1 domain-containing protein</fullName>
    </recommendedName>
</protein>
<feature type="compositionally biased region" description="Polar residues" evidence="2">
    <location>
        <begin position="105"/>
        <end position="125"/>
    </location>
</feature>
<feature type="region of interest" description="Disordered" evidence="2">
    <location>
        <begin position="862"/>
        <end position="891"/>
    </location>
</feature>
<feature type="region of interest" description="Disordered" evidence="2">
    <location>
        <begin position="1"/>
        <end position="125"/>
    </location>
</feature>
<evidence type="ECO:0000256" key="3">
    <source>
        <dbReference type="SAM" id="Phobius"/>
    </source>
</evidence>
<organism evidence="5 6">
    <name type="scientific">Trichosporon asahii var. asahii (strain ATCC 90039 / CBS 2479 / JCM 2466 / KCTC 7840 / NBRC 103889/ NCYC 2677 / UAMH 7654)</name>
    <name type="common">Yeast</name>
    <dbReference type="NCBI Taxonomy" id="1186058"/>
    <lineage>
        <taxon>Eukaryota</taxon>
        <taxon>Fungi</taxon>
        <taxon>Dikarya</taxon>
        <taxon>Basidiomycota</taxon>
        <taxon>Agaricomycotina</taxon>
        <taxon>Tremellomycetes</taxon>
        <taxon>Trichosporonales</taxon>
        <taxon>Trichosporonaceae</taxon>
        <taxon>Trichosporon</taxon>
    </lineage>
</organism>
<dbReference type="RefSeq" id="XP_014178446.1">
    <property type="nucleotide sequence ID" value="XM_014322971.1"/>
</dbReference>
<feature type="compositionally biased region" description="Low complexity" evidence="2">
    <location>
        <begin position="148"/>
        <end position="185"/>
    </location>
</feature>
<dbReference type="PROSITE" id="PS51767">
    <property type="entry name" value="PEPTIDASE_A1"/>
    <property type="match status" value="1"/>
</dbReference>
<dbReference type="OrthoDB" id="2747330at2759"/>
<feature type="transmembrane region" description="Helical" evidence="3">
    <location>
        <begin position="638"/>
        <end position="662"/>
    </location>
</feature>
<feature type="domain" description="Peptidase A1" evidence="4">
    <location>
        <begin position="222"/>
        <end position="577"/>
    </location>
</feature>
<keyword evidence="3" id="KW-1133">Transmembrane helix</keyword>
<feature type="region of interest" description="Disordered" evidence="2">
    <location>
        <begin position="142"/>
        <end position="188"/>
    </location>
</feature>
<dbReference type="InterPro" id="IPR033121">
    <property type="entry name" value="PEPTIDASE_A1"/>
</dbReference>
<feature type="compositionally biased region" description="Low complexity" evidence="2">
    <location>
        <begin position="84"/>
        <end position="101"/>
    </location>
</feature>
<dbReference type="KEGG" id="tasa:A1Q1_04733"/>
<keyword evidence="3" id="KW-0812">Transmembrane</keyword>
<comment type="similarity">
    <text evidence="1">Belongs to the peptidase A1 family.</text>
</comment>
<sequence length="891" mass="97143">MDNRLHRRPDHQPRLLLPLHRRQQTRPPQARQLRRPLRPSLDQQYHRPQGPLRPRQEGDGQPPASPSGSSAPTPSPPASPPADPTATSAAAGAPGESAPGGVPHTLTNPSDPWPSQNASSSYDPAWSSMNGSVPWNASMTMEPSANVSSSSSTSTSISRTWSSFTKSRPWTTSSKTSTGSDSKPTFVPGQLFNMTMGGRDRDTVYSVPMSFGHESQSSSYSRKRQDWNGTAPQVLNMMVDLGSSDMWAAVNTCKSSSCKDAPRLFNHSASLDADIDIRLDYLVGSVSGEIYWEQVTLGNFSIGYQSFVAAERVVDEDMGNGEFSGLLGLALPANSVIQEQLPGTFGSQPDGATWLDNLFGAGAHSAPTHRLFSLSLERFDDKRTASTLGIGTTDDRFCPPPCSPKYVPIVAESNLGKTGFLHWRMLLDGIYTTTWSDAKGGSGPSHRNITLGRSEADDVKQPLVLLDSGGVGILFNNRTVVDDIYQSFNIKAGKDGKYRFPCTQQIAVTFNIGGNDFPVHPLDMSWPDPDDPTQVSCFGSIQYANLNGKADVVLGSSFMRNVYSVFRYPDQSKAGSSWRPSVGMVSLMDQATGSKDFYAVRNDHKALSAISQGRWDGERGDPGAGATPAQQHRVVSTAVIAACSVIGFFVLAAAAFCAWWFCMRRRVGASGRIDYRLADPAPREHDRSDSTLRSSKHRNTLRQKSMVDGFSDADVESWKSMTEGGSIQLNSLREVREEDDRPYALTRGADSLSNHTRGSSLHQSLLMVHDSPNVPYSDFAPGENSAQQQQRPSYGERRKSSHSAINVPVTSPDASLRLIDLPNADSPYPRMSHMSSGSYSMTGAYPMVGRPPNARRTSEYDYFGLMGDSPTQETFPRERRASAPRTSPRLQ</sequence>
<dbReference type="SUPFAM" id="SSF50630">
    <property type="entry name" value="Acid proteases"/>
    <property type="match status" value="1"/>
</dbReference>
<dbReference type="InterPro" id="IPR021109">
    <property type="entry name" value="Peptidase_aspartic_dom_sf"/>
</dbReference>
<dbReference type="CDD" id="cd05471">
    <property type="entry name" value="pepsin_like"/>
    <property type="match status" value="1"/>
</dbReference>
<dbReference type="GO" id="GO:0004190">
    <property type="term" value="F:aspartic-type endopeptidase activity"/>
    <property type="evidence" value="ECO:0007669"/>
    <property type="project" value="InterPro"/>
</dbReference>
<dbReference type="Gene3D" id="2.40.70.10">
    <property type="entry name" value="Acid Proteases"/>
    <property type="match status" value="2"/>
</dbReference>
<evidence type="ECO:0000313" key="5">
    <source>
        <dbReference type="EMBL" id="EJT46662.1"/>
    </source>
</evidence>
<dbReference type="InterPro" id="IPR034164">
    <property type="entry name" value="Pepsin-like_dom"/>
</dbReference>
<evidence type="ECO:0000256" key="2">
    <source>
        <dbReference type="SAM" id="MobiDB-lite"/>
    </source>
</evidence>
<reference evidence="5 6" key="1">
    <citation type="journal article" date="2012" name="Eukaryot. Cell">
        <title>Draft genome sequence of CBS 2479, the standard type strain of Trichosporon asahii.</title>
        <authorList>
            <person name="Yang R.Y."/>
            <person name="Li H.T."/>
            <person name="Zhu H."/>
            <person name="Zhou G.P."/>
            <person name="Wang M."/>
            <person name="Wang L."/>
        </authorList>
    </citation>
    <scope>NUCLEOTIDE SEQUENCE [LARGE SCALE GENOMIC DNA]</scope>
    <source>
        <strain evidence="6">ATCC 90039 / CBS 2479 / JCM 2466 / KCTC 7840 / NCYC 2677 / UAMH 7654</strain>
    </source>
</reference>
<accession>J6EV49</accession>
<dbReference type="Pfam" id="PF00026">
    <property type="entry name" value="Asp"/>
    <property type="match status" value="1"/>
</dbReference>
<dbReference type="HOGENOM" id="CLU_016022_0_0_1"/>
<dbReference type="PANTHER" id="PTHR47966:SF57">
    <property type="entry name" value="PEPTIDASE A1 DOMAIN-CONTAINING PROTEIN"/>
    <property type="match status" value="1"/>
</dbReference>
<dbReference type="InterPro" id="IPR001461">
    <property type="entry name" value="Aspartic_peptidase_A1"/>
</dbReference>
<dbReference type="Proteomes" id="UP000002748">
    <property type="component" value="Unassembled WGS sequence"/>
</dbReference>
<keyword evidence="3" id="KW-0472">Membrane</keyword>
<feature type="region of interest" description="Disordered" evidence="2">
    <location>
        <begin position="772"/>
        <end position="810"/>
    </location>
</feature>
<dbReference type="VEuPathDB" id="FungiDB:A1Q1_04733"/>
<feature type="compositionally biased region" description="Pro residues" evidence="2">
    <location>
        <begin position="73"/>
        <end position="83"/>
    </location>
</feature>
<dbReference type="PANTHER" id="PTHR47966">
    <property type="entry name" value="BETA-SITE APP-CLEAVING ENZYME, ISOFORM A-RELATED"/>
    <property type="match status" value="1"/>
</dbReference>
<comment type="caution">
    <text evidence="5">The sequence shown here is derived from an EMBL/GenBank/DDBJ whole genome shotgun (WGS) entry which is preliminary data.</text>
</comment>
<evidence type="ECO:0000259" key="4">
    <source>
        <dbReference type="PROSITE" id="PS51767"/>
    </source>
</evidence>
<name>J6EV49_TRIAS</name>
<dbReference type="GeneID" id="25988245"/>
<gene>
    <name evidence="5" type="ORF">A1Q1_04733</name>
</gene>
<evidence type="ECO:0000313" key="6">
    <source>
        <dbReference type="Proteomes" id="UP000002748"/>
    </source>
</evidence>